<dbReference type="Proteomes" id="UP000422764">
    <property type="component" value="Chromosome"/>
</dbReference>
<protein>
    <submittedName>
        <fullName evidence="1">Spore coat associated protein CotJA</fullName>
    </submittedName>
</protein>
<name>A0A6I6F918_9CLOT</name>
<evidence type="ECO:0000313" key="1">
    <source>
        <dbReference type="EMBL" id="QGU96908.1"/>
    </source>
</evidence>
<gene>
    <name evidence="1" type="ORF">GOM49_17255</name>
</gene>
<reference evidence="1 2" key="1">
    <citation type="submission" date="2019-12" db="EMBL/GenBank/DDBJ databases">
        <title>Genome sequenceing of Clostridium bovifaecis.</title>
        <authorList>
            <person name="Yao Y."/>
        </authorList>
    </citation>
    <scope>NUCLEOTIDE SEQUENCE [LARGE SCALE GENOMIC DNA]</scope>
    <source>
        <strain evidence="1 2">BXX</strain>
    </source>
</reference>
<evidence type="ECO:0000313" key="2">
    <source>
        <dbReference type="Proteomes" id="UP000422764"/>
    </source>
</evidence>
<sequence length="63" mass="7044">MPCPDPMYMPFSRMPMPMPPGGELMLVRAYVPDQPYIGLLPLGEAMAKGTIFPNLVVPFPHER</sequence>
<dbReference type="InterPro" id="IPR020256">
    <property type="entry name" value="Spore_coat_CotJA"/>
</dbReference>
<organism evidence="1 2">
    <name type="scientific">Clostridium bovifaecis</name>
    <dbReference type="NCBI Taxonomy" id="2184719"/>
    <lineage>
        <taxon>Bacteria</taxon>
        <taxon>Bacillati</taxon>
        <taxon>Bacillota</taxon>
        <taxon>Clostridia</taxon>
        <taxon>Eubacteriales</taxon>
        <taxon>Clostridiaceae</taxon>
        <taxon>Clostridium</taxon>
    </lineage>
</organism>
<dbReference type="Pfam" id="PF11007">
    <property type="entry name" value="CotJA"/>
    <property type="match status" value="1"/>
</dbReference>
<dbReference type="EMBL" id="CP046522">
    <property type="protein sequence ID" value="QGU96908.1"/>
    <property type="molecule type" value="Genomic_DNA"/>
</dbReference>
<keyword evidence="2" id="KW-1185">Reference proteome</keyword>
<proteinExistence type="predicted"/>
<dbReference type="AlphaFoldDB" id="A0A6I6F918"/>
<accession>A0A6I6F918</accession>